<dbReference type="Proteomes" id="UP000789920">
    <property type="component" value="Unassembled WGS sequence"/>
</dbReference>
<accession>A0ACA9QM29</accession>
<organism evidence="1 2">
    <name type="scientific">Racocetra persica</name>
    <dbReference type="NCBI Taxonomy" id="160502"/>
    <lineage>
        <taxon>Eukaryota</taxon>
        <taxon>Fungi</taxon>
        <taxon>Fungi incertae sedis</taxon>
        <taxon>Mucoromycota</taxon>
        <taxon>Glomeromycotina</taxon>
        <taxon>Glomeromycetes</taxon>
        <taxon>Diversisporales</taxon>
        <taxon>Gigasporaceae</taxon>
        <taxon>Racocetra</taxon>
    </lineage>
</organism>
<name>A0ACA9QM29_9GLOM</name>
<evidence type="ECO:0000313" key="1">
    <source>
        <dbReference type="EMBL" id="CAG8757939.1"/>
    </source>
</evidence>
<proteinExistence type="predicted"/>
<dbReference type="EMBL" id="CAJVQC010035040">
    <property type="protein sequence ID" value="CAG8757939.1"/>
    <property type="molecule type" value="Genomic_DNA"/>
</dbReference>
<gene>
    <name evidence="1" type="ORF">RPERSI_LOCUS14900</name>
</gene>
<comment type="caution">
    <text evidence="1">The sequence shown here is derived from an EMBL/GenBank/DDBJ whole genome shotgun (WGS) entry which is preliminary data.</text>
</comment>
<reference evidence="1" key="1">
    <citation type="submission" date="2021-06" db="EMBL/GenBank/DDBJ databases">
        <authorList>
            <person name="Kallberg Y."/>
            <person name="Tangrot J."/>
            <person name="Rosling A."/>
        </authorList>
    </citation>
    <scope>NUCLEOTIDE SEQUENCE</scope>
    <source>
        <strain evidence="1">MA461A</strain>
    </source>
</reference>
<evidence type="ECO:0000313" key="2">
    <source>
        <dbReference type="Proteomes" id="UP000789920"/>
    </source>
</evidence>
<protein>
    <submittedName>
        <fullName evidence="1">7671_t:CDS:1</fullName>
    </submittedName>
</protein>
<feature type="non-terminal residue" evidence="1">
    <location>
        <position position="128"/>
    </location>
</feature>
<sequence>MSFYLYSLSERLASLEARLEALTRSLDTSDIYSPPPYHPIYPKDAFIKNYSFMEPTEFSLSANDSCYFTGLPSLVKPLPKFSKIKPAHSYSSSYFHYLSKNKFTDLVIEVGEEPDIERFNAHKEILSN</sequence>
<keyword evidence="2" id="KW-1185">Reference proteome</keyword>